<feature type="domain" description="Response regulatory" evidence="3">
    <location>
        <begin position="33"/>
        <end position="147"/>
    </location>
</feature>
<dbReference type="Gene3D" id="3.40.50.2300">
    <property type="match status" value="1"/>
</dbReference>
<accession>A0A4R3PTK2</accession>
<dbReference type="Proteomes" id="UP000294576">
    <property type="component" value="Unassembled WGS sequence"/>
</dbReference>
<keyword evidence="1 2" id="KW-0597">Phosphoprotein</keyword>
<evidence type="ECO:0000313" key="4">
    <source>
        <dbReference type="EMBL" id="TCU10549.1"/>
    </source>
</evidence>
<dbReference type="PANTHER" id="PTHR44591:SF21">
    <property type="entry name" value="TWO-COMPONENT RESPONSE REGULATOR"/>
    <property type="match status" value="1"/>
</dbReference>
<dbReference type="SUPFAM" id="SSF52172">
    <property type="entry name" value="CheY-like"/>
    <property type="match status" value="1"/>
</dbReference>
<proteinExistence type="predicted"/>
<evidence type="ECO:0000313" key="5">
    <source>
        <dbReference type="Proteomes" id="UP000294576"/>
    </source>
</evidence>
<dbReference type="PROSITE" id="PS50110">
    <property type="entry name" value="RESPONSE_REGULATORY"/>
    <property type="match status" value="1"/>
</dbReference>
<dbReference type="Pfam" id="PF00072">
    <property type="entry name" value="Response_reg"/>
    <property type="match status" value="1"/>
</dbReference>
<dbReference type="AlphaFoldDB" id="A0A4R3PTK2"/>
<evidence type="ECO:0000256" key="2">
    <source>
        <dbReference type="PROSITE-ProRule" id="PRU00169"/>
    </source>
</evidence>
<dbReference type="InterPro" id="IPR001789">
    <property type="entry name" value="Sig_transdc_resp-reg_receiver"/>
</dbReference>
<dbReference type="PANTHER" id="PTHR44591">
    <property type="entry name" value="STRESS RESPONSE REGULATOR PROTEIN 1"/>
    <property type="match status" value="1"/>
</dbReference>
<reference evidence="4 5" key="1">
    <citation type="submission" date="2019-03" db="EMBL/GenBank/DDBJ databases">
        <title>Genomic Encyclopedia of Type Strains, Phase IV (KMG-V): Genome sequencing to study the core and pangenomes of soil and plant-associated prokaryotes.</title>
        <authorList>
            <person name="Whitman W."/>
        </authorList>
    </citation>
    <scope>NUCLEOTIDE SEQUENCE [LARGE SCALE GENOMIC DNA]</scope>
    <source>
        <strain evidence="4 5">Hc14</strain>
    </source>
</reference>
<dbReference type="EMBL" id="SMBH01000020">
    <property type="protein sequence ID" value="TCU10549.1"/>
    <property type="molecule type" value="Genomic_DNA"/>
</dbReference>
<name>A0A4R3PTK2_RHISU</name>
<evidence type="ECO:0000256" key="1">
    <source>
        <dbReference type="ARBA" id="ARBA00022553"/>
    </source>
</evidence>
<comment type="caution">
    <text evidence="4">The sequence shown here is derived from an EMBL/GenBank/DDBJ whole genome shotgun (WGS) entry which is preliminary data.</text>
</comment>
<evidence type="ECO:0000259" key="3">
    <source>
        <dbReference type="PROSITE" id="PS50110"/>
    </source>
</evidence>
<dbReference type="CDD" id="cd00156">
    <property type="entry name" value="REC"/>
    <property type="match status" value="1"/>
</dbReference>
<dbReference type="SMART" id="SM00448">
    <property type="entry name" value="REC"/>
    <property type="match status" value="1"/>
</dbReference>
<gene>
    <name evidence="4" type="ORF">EV132_12045</name>
</gene>
<sequence length="149" mass="16358">MPSIPFARLPIEKERRAISVPGHEDGAMHIMAKILITEDEDSLRSFVARALRLDGHETDEAADGAEGLEKLKDGVYDLLLSDIRMPVMDGIELAHQAKSAFPALKILLMTGYAEQRERADDLAEKIVDVVSKPFALPDIRKAVARALAA</sequence>
<dbReference type="InterPro" id="IPR011006">
    <property type="entry name" value="CheY-like_superfamily"/>
</dbReference>
<feature type="modified residue" description="4-aspartylphosphate" evidence="2">
    <location>
        <position position="82"/>
    </location>
</feature>
<dbReference type="InterPro" id="IPR050595">
    <property type="entry name" value="Bact_response_regulator"/>
</dbReference>
<dbReference type="GO" id="GO:0000160">
    <property type="term" value="P:phosphorelay signal transduction system"/>
    <property type="evidence" value="ECO:0007669"/>
    <property type="project" value="InterPro"/>
</dbReference>
<protein>
    <submittedName>
        <fullName evidence="4">Response regulator receiver domain-containing protein</fullName>
    </submittedName>
</protein>
<organism evidence="4 5">
    <name type="scientific">Rhizobium sullae</name>
    <name type="common">Rhizobium hedysari</name>
    <dbReference type="NCBI Taxonomy" id="50338"/>
    <lineage>
        <taxon>Bacteria</taxon>
        <taxon>Pseudomonadati</taxon>
        <taxon>Pseudomonadota</taxon>
        <taxon>Alphaproteobacteria</taxon>
        <taxon>Hyphomicrobiales</taxon>
        <taxon>Rhizobiaceae</taxon>
        <taxon>Rhizobium/Agrobacterium group</taxon>
        <taxon>Rhizobium</taxon>
    </lineage>
</organism>